<dbReference type="InterPro" id="IPR029021">
    <property type="entry name" value="Prot-tyrosine_phosphatase-like"/>
</dbReference>
<evidence type="ECO:0000313" key="3">
    <source>
        <dbReference type="EMBL" id="KIW73650.1"/>
    </source>
</evidence>
<dbReference type="CDD" id="cd14498">
    <property type="entry name" value="DSP"/>
    <property type="match status" value="1"/>
</dbReference>
<dbReference type="GO" id="GO:0140096">
    <property type="term" value="F:catalytic activity, acting on a protein"/>
    <property type="evidence" value="ECO:0007669"/>
    <property type="project" value="UniProtKB-ARBA"/>
</dbReference>
<dbReference type="EMBL" id="KN846956">
    <property type="protein sequence ID" value="KIW73650.1"/>
    <property type="molecule type" value="Genomic_DNA"/>
</dbReference>
<dbReference type="InterPro" id="IPR052449">
    <property type="entry name" value="STYX-Interacting_Phosphatase"/>
</dbReference>
<comment type="similarity">
    <text evidence="1">Belongs to the protein-tyrosine phosphatase family. Non-receptor class subfamily.</text>
</comment>
<dbReference type="SUPFAM" id="SSF52799">
    <property type="entry name" value="(Phosphotyrosine protein) phosphatases II"/>
    <property type="match status" value="1"/>
</dbReference>
<dbReference type="InterPro" id="IPR000387">
    <property type="entry name" value="Tyr_Pase_dom"/>
</dbReference>
<reference evidence="3 4" key="1">
    <citation type="submission" date="2015-01" db="EMBL/GenBank/DDBJ databases">
        <title>The Genome Sequence of Capronia semiimmersa CBS27337.</title>
        <authorList>
            <consortium name="The Broad Institute Genomics Platform"/>
            <person name="Cuomo C."/>
            <person name="de Hoog S."/>
            <person name="Gorbushina A."/>
            <person name="Stielow B."/>
            <person name="Teixiera M."/>
            <person name="Abouelleil A."/>
            <person name="Chapman S.B."/>
            <person name="Priest M."/>
            <person name="Young S.K."/>
            <person name="Wortman J."/>
            <person name="Nusbaum C."/>
            <person name="Birren B."/>
        </authorList>
    </citation>
    <scope>NUCLEOTIDE SEQUENCE [LARGE SCALE GENOMIC DNA]</scope>
    <source>
        <strain evidence="3 4">CBS 27337</strain>
    </source>
</reference>
<dbReference type="STRING" id="5601.A0A0D2G4D1"/>
<dbReference type="PANTHER" id="PTHR46588">
    <property type="entry name" value="SERINE/THREONINE/TYROSINE-INTERACTING PROTEIN"/>
    <property type="match status" value="1"/>
</dbReference>
<dbReference type="GO" id="GO:0070372">
    <property type="term" value="P:regulation of ERK1 and ERK2 cascade"/>
    <property type="evidence" value="ECO:0007669"/>
    <property type="project" value="TreeGrafter"/>
</dbReference>
<dbReference type="Gene3D" id="3.90.190.10">
    <property type="entry name" value="Protein tyrosine phosphatase superfamily"/>
    <property type="match status" value="1"/>
</dbReference>
<sequence length="324" mass="35899">MASLAEGHPNHYIAAQDYSDKRQIDSPRVYVPPPELDYETGKPTFRVHGLPFNQTSKQYGNHEFLRALASCHRPDLTHSMLTWQYEMRRNAQPILPFLFLGPSSVAKDPAFVSGAGITLLVAARSSKSVRTRKSFLDPATFASSAGTATCTFDFDHPGEFISLVKPVIRTINDHLEATCIRTPMQDIRDLSGKVLVFCESGNDRSALLVAAYLMVVYGVEAFAAIHMVQSQRFCINLSDSMTNVLLDLQTITTAERQVSDANAAMMPFVMPSSVDGGFATRSRRPSKRNIDEVYTSDDEKFDGVEQLVDTHIREGVAPFLDLAD</sequence>
<dbReference type="GO" id="GO:0005737">
    <property type="term" value="C:cytoplasm"/>
    <property type="evidence" value="ECO:0007669"/>
    <property type="project" value="TreeGrafter"/>
</dbReference>
<organism evidence="3 4">
    <name type="scientific">Phialophora macrospora</name>
    <dbReference type="NCBI Taxonomy" id="1851006"/>
    <lineage>
        <taxon>Eukaryota</taxon>
        <taxon>Fungi</taxon>
        <taxon>Dikarya</taxon>
        <taxon>Ascomycota</taxon>
        <taxon>Pezizomycotina</taxon>
        <taxon>Eurotiomycetes</taxon>
        <taxon>Chaetothyriomycetidae</taxon>
        <taxon>Chaetothyriales</taxon>
        <taxon>Herpotrichiellaceae</taxon>
        <taxon>Phialophora</taxon>
    </lineage>
</organism>
<dbReference type="InterPro" id="IPR020422">
    <property type="entry name" value="TYR_PHOSPHATASE_DUAL_dom"/>
</dbReference>
<evidence type="ECO:0000313" key="4">
    <source>
        <dbReference type="Proteomes" id="UP000054266"/>
    </source>
</evidence>
<dbReference type="PROSITE" id="PS50056">
    <property type="entry name" value="TYR_PHOSPHATASE_2"/>
    <property type="match status" value="1"/>
</dbReference>
<dbReference type="GO" id="GO:1990444">
    <property type="term" value="F:F-box domain binding"/>
    <property type="evidence" value="ECO:0007669"/>
    <property type="project" value="TreeGrafter"/>
</dbReference>
<dbReference type="InterPro" id="IPR000340">
    <property type="entry name" value="Dual-sp_phosphatase_cat-dom"/>
</dbReference>
<proteinExistence type="inferred from homology"/>
<protein>
    <recommendedName>
        <fullName evidence="2">Tyrosine specific protein phosphatases domain-containing protein</fullName>
    </recommendedName>
</protein>
<dbReference type="GO" id="GO:0062026">
    <property type="term" value="P:negative regulation of SCF-dependent proteasomal ubiquitin-dependent catabolic process"/>
    <property type="evidence" value="ECO:0007669"/>
    <property type="project" value="TreeGrafter"/>
</dbReference>
<dbReference type="AlphaFoldDB" id="A0A0D2G4D1"/>
<dbReference type="HOGENOM" id="CLU_049471_0_0_1"/>
<name>A0A0D2G4D1_9EURO</name>
<dbReference type="PANTHER" id="PTHR46588:SF1">
    <property type="entry name" value="SERINE_THREONINE_TYROSINE-INTERACTING PROTEIN"/>
    <property type="match status" value="1"/>
</dbReference>
<evidence type="ECO:0000259" key="2">
    <source>
        <dbReference type="PROSITE" id="PS50056"/>
    </source>
</evidence>
<accession>A0A0D2G4D1</accession>
<gene>
    <name evidence="3" type="ORF">PV04_01749</name>
</gene>
<keyword evidence="4" id="KW-1185">Reference proteome</keyword>
<evidence type="ECO:0000256" key="1">
    <source>
        <dbReference type="ARBA" id="ARBA00009649"/>
    </source>
</evidence>
<dbReference type="GO" id="GO:0005654">
    <property type="term" value="C:nucleoplasm"/>
    <property type="evidence" value="ECO:0007669"/>
    <property type="project" value="TreeGrafter"/>
</dbReference>
<feature type="domain" description="Tyrosine specific protein phosphatases" evidence="2">
    <location>
        <begin position="158"/>
        <end position="232"/>
    </location>
</feature>
<dbReference type="SMART" id="SM00195">
    <property type="entry name" value="DSPc"/>
    <property type="match status" value="1"/>
</dbReference>
<dbReference type="Pfam" id="PF00782">
    <property type="entry name" value="DSPc"/>
    <property type="match status" value="1"/>
</dbReference>
<dbReference type="Proteomes" id="UP000054266">
    <property type="component" value="Unassembled WGS sequence"/>
</dbReference>